<reference evidence="1" key="2">
    <citation type="journal article" date="2015" name="Data Brief">
        <title>Shoot transcriptome of the giant reed, Arundo donax.</title>
        <authorList>
            <person name="Barrero R.A."/>
            <person name="Guerrero F.D."/>
            <person name="Moolhuijzen P."/>
            <person name="Goolsby J.A."/>
            <person name="Tidwell J."/>
            <person name="Bellgard S.E."/>
            <person name="Bellgard M.I."/>
        </authorList>
    </citation>
    <scope>NUCLEOTIDE SEQUENCE</scope>
    <source>
        <tissue evidence="1">Shoot tissue taken approximately 20 cm above the soil surface</tissue>
    </source>
</reference>
<name>A0A0A9CYJ7_ARUDO</name>
<evidence type="ECO:0000313" key="1">
    <source>
        <dbReference type="EMBL" id="JAD80626.1"/>
    </source>
</evidence>
<accession>A0A0A9CYJ7</accession>
<organism evidence="1">
    <name type="scientific">Arundo donax</name>
    <name type="common">Giant reed</name>
    <name type="synonym">Donax arundinaceus</name>
    <dbReference type="NCBI Taxonomy" id="35708"/>
    <lineage>
        <taxon>Eukaryota</taxon>
        <taxon>Viridiplantae</taxon>
        <taxon>Streptophyta</taxon>
        <taxon>Embryophyta</taxon>
        <taxon>Tracheophyta</taxon>
        <taxon>Spermatophyta</taxon>
        <taxon>Magnoliopsida</taxon>
        <taxon>Liliopsida</taxon>
        <taxon>Poales</taxon>
        <taxon>Poaceae</taxon>
        <taxon>PACMAD clade</taxon>
        <taxon>Arundinoideae</taxon>
        <taxon>Arundineae</taxon>
        <taxon>Arundo</taxon>
    </lineage>
</organism>
<reference evidence="1" key="1">
    <citation type="submission" date="2014-09" db="EMBL/GenBank/DDBJ databases">
        <authorList>
            <person name="Magalhaes I.L.F."/>
            <person name="Oliveira U."/>
            <person name="Santos F.R."/>
            <person name="Vidigal T.H.D.A."/>
            <person name="Brescovit A.D."/>
            <person name="Santos A.J."/>
        </authorList>
    </citation>
    <scope>NUCLEOTIDE SEQUENCE</scope>
    <source>
        <tissue evidence="1">Shoot tissue taken approximately 20 cm above the soil surface</tissue>
    </source>
</reference>
<dbReference type="EMBL" id="GBRH01217269">
    <property type="protein sequence ID" value="JAD80626.1"/>
    <property type="molecule type" value="Transcribed_RNA"/>
</dbReference>
<sequence>MDFEFPGMEIEPAEEKVCRCLKKQFLTWQNNFRPYQDFCSSHKIQKAKQ</sequence>
<protein>
    <submittedName>
        <fullName evidence="1">Uncharacterized protein</fullName>
    </submittedName>
</protein>
<dbReference type="AlphaFoldDB" id="A0A0A9CYJ7"/>
<proteinExistence type="predicted"/>